<comment type="caution">
    <text evidence="1">The sequence shown here is derived from an EMBL/GenBank/DDBJ whole genome shotgun (WGS) entry which is preliminary data.</text>
</comment>
<dbReference type="AlphaFoldDB" id="A0A939C090"/>
<dbReference type="EMBL" id="JAERWL010000007">
    <property type="protein sequence ID" value="MBM9476473.1"/>
    <property type="molecule type" value="Genomic_DNA"/>
</dbReference>
<sequence>MCCRTWPFGADADSLVDGAVGQRGLQVRGQAFDLTRIEPGVCLARLINPVVAEPREIVVGAGQVALTPGVGGVSVGLALPDGQVSGELGDWLRALQGMSGVVADLALDALDHVIALTGQINASQAGIGERLGKGAPALLAMPGCGAVTAAEHW</sequence>
<dbReference type="RefSeq" id="WP_205256583.1">
    <property type="nucleotide sequence ID" value="NZ_JAERWL010000007.1"/>
</dbReference>
<reference evidence="1" key="1">
    <citation type="submission" date="2021-01" db="EMBL/GenBank/DDBJ databases">
        <title>KCTC 19127 draft genome.</title>
        <authorList>
            <person name="An D."/>
        </authorList>
    </citation>
    <scope>NUCLEOTIDE SEQUENCE</scope>
    <source>
        <strain evidence="1">KCTC 19127</strain>
    </source>
</reference>
<dbReference type="Proteomes" id="UP000663801">
    <property type="component" value="Unassembled WGS sequence"/>
</dbReference>
<name>A0A939C090_9ACTN</name>
<keyword evidence="2" id="KW-1185">Reference proteome</keyword>
<proteinExistence type="predicted"/>
<evidence type="ECO:0000313" key="2">
    <source>
        <dbReference type="Proteomes" id="UP000663801"/>
    </source>
</evidence>
<organism evidence="1 2">
    <name type="scientific">Nakamurella flavida</name>
    <dbReference type="NCBI Taxonomy" id="363630"/>
    <lineage>
        <taxon>Bacteria</taxon>
        <taxon>Bacillati</taxon>
        <taxon>Actinomycetota</taxon>
        <taxon>Actinomycetes</taxon>
        <taxon>Nakamurellales</taxon>
        <taxon>Nakamurellaceae</taxon>
        <taxon>Nakamurella</taxon>
    </lineage>
</organism>
<protein>
    <submittedName>
        <fullName evidence="1">Uncharacterized protein</fullName>
    </submittedName>
</protein>
<accession>A0A939C090</accession>
<evidence type="ECO:0000313" key="1">
    <source>
        <dbReference type="EMBL" id="MBM9476473.1"/>
    </source>
</evidence>
<gene>
    <name evidence="1" type="ORF">JL107_08475</name>
</gene>